<keyword evidence="5" id="KW-0539">Nucleus</keyword>
<dbReference type="Proteomes" id="UP001279734">
    <property type="component" value="Unassembled WGS sequence"/>
</dbReference>
<evidence type="ECO:0000256" key="6">
    <source>
        <dbReference type="SAM" id="MobiDB-lite"/>
    </source>
</evidence>
<dbReference type="GO" id="GO:0003700">
    <property type="term" value="F:DNA-binding transcription factor activity"/>
    <property type="evidence" value="ECO:0007669"/>
    <property type="project" value="InterPro"/>
</dbReference>
<dbReference type="PROSITE" id="PS51369">
    <property type="entry name" value="TCP"/>
    <property type="match status" value="1"/>
</dbReference>
<keyword evidence="9" id="KW-1185">Reference proteome</keyword>
<dbReference type="GO" id="GO:0005634">
    <property type="term" value="C:nucleus"/>
    <property type="evidence" value="ECO:0007669"/>
    <property type="project" value="UniProtKB-SubCell"/>
</dbReference>
<feature type="region of interest" description="Disordered" evidence="6">
    <location>
        <begin position="301"/>
        <end position="342"/>
    </location>
</feature>
<comment type="caution">
    <text evidence="8">The sequence shown here is derived from an EMBL/GenBank/DDBJ whole genome shotgun (WGS) entry which is preliminary data.</text>
</comment>
<feature type="compositionally biased region" description="Polar residues" evidence="6">
    <location>
        <begin position="22"/>
        <end position="33"/>
    </location>
</feature>
<evidence type="ECO:0000256" key="5">
    <source>
        <dbReference type="ARBA" id="ARBA00023242"/>
    </source>
</evidence>
<dbReference type="GO" id="GO:0043565">
    <property type="term" value="F:sequence-specific DNA binding"/>
    <property type="evidence" value="ECO:0007669"/>
    <property type="project" value="TreeGrafter"/>
</dbReference>
<evidence type="ECO:0000256" key="1">
    <source>
        <dbReference type="ARBA" id="ARBA00004123"/>
    </source>
</evidence>
<feature type="compositionally biased region" description="Basic residues" evidence="6">
    <location>
        <begin position="81"/>
        <end position="92"/>
    </location>
</feature>
<keyword evidence="2" id="KW-0805">Transcription regulation</keyword>
<evidence type="ECO:0000313" key="9">
    <source>
        <dbReference type="Proteomes" id="UP001279734"/>
    </source>
</evidence>
<evidence type="ECO:0000256" key="4">
    <source>
        <dbReference type="ARBA" id="ARBA00023163"/>
    </source>
</evidence>
<protein>
    <recommendedName>
        <fullName evidence="7">TCP domain-containing protein</fullName>
    </recommendedName>
</protein>
<reference evidence="8" key="1">
    <citation type="submission" date="2023-05" db="EMBL/GenBank/DDBJ databases">
        <title>Nepenthes gracilis genome sequencing.</title>
        <authorList>
            <person name="Fukushima K."/>
        </authorList>
    </citation>
    <scope>NUCLEOTIDE SEQUENCE</scope>
    <source>
        <strain evidence="8">SING2019-196</strain>
    </source>
</reference>
<dbReference type="InterPro" id="IPR017887">
    <property type="entry name" value="TF_TCP_subgr"/>
</dbReference>
<feature type="region of interest" description="Disordered" evidence="6">
    <location>
        <begin position="57"/>
        <end position="92"/>
    </location>
</feature>
<feature type="compositionally biased region" description="Polar residues" evidence="6">
    <location>
        <begin position="326"/>
        <end position="342"/>
    </location>
</feature>
<comment type="subcellular location">
    <subcellularLocation>
        <location evidence="1">Nucleus</location>
    </subcellularLocation>
</comment>
<keyword evidence="4" id="KW-0804">Transcription</keyword>
<evidence type="ECO:0000256" key="2">
    <source>
        <dbReference type="ARBA" id="ARBA00023015"/>
    </source>
</evidence>
<accession>A0AAD3XSK0</accession>
<keyword evidence="3" id="KW-0238">DNA-binding</keyword>
<feature type="domain" description="TCP" evidence="7">
    <location>
        <begin position="79"/>
        <end position="133"/>
    </location>
</feature>
<name>A0AAD3XSK0_NEPGR</name>
<feature type="region of interest" description="Disordered" evidence="6">
    <location>
        <begin position="1"/>
        <end position="40"/>
    </location>
</feature>
<dbReference type="AlphaFoldDB" id="A0AAD3XSK0"/>
<evidence type="ECO:0000313" key="8">
    <source>
        <dbReference type="EMBL" id="GMH15044.1"/>
    </source>
</evidence>
<organism evidence="8 9">
    <name type="scientific">Nepenthes gracilis</name>
    <name type="common">Slender pitcher plant</name>
    <dbReference type="NCBI Taxonomy" id="150966"/>
    <lineage>
        <taxon>Eukaryota</taxon>
        <taxon>Viridiplantae</taxon>
        <taxon>Streptophyta</taxon>
        <taxon>Embryophyta</taxon>
        <taxon>Tracheophyta</taxon>
        <taxon>Spermatophyta</taxon>
        <taxon>Magnoliopsida</taxon>
        <taxon>eudicotyledons</taxon>
        <taxon>Gunneridae</taxon>
        <taxon>Pentapetalae</taxon>
        <taxon>Caryophyllales</taxon>
        <taxon>Nepenthaceae</taxon>
        <taxon>Nepenthes</taxon>
    </lineage>
</organism>
<dbReference type="EMBL" id="BSYO01000014">
    <property type="protein sequence ID" value="GMH15044.1"/>
    <property type="molecule type" value="Genomic_DNA"/>
</dbReference>
<evidence type="ECO:0000259" key="7">
    <source>
        <dbReference type="PROSITE" id="PS51369"/>
    </source>
</evidence>
<dbReference type="PANTHER" id="PTHR31072:SF4">
    <property type="entry name" value="TRANSCRIPTION FACTOR TCP20"/>
    <property type="match status" value="1"/>
</dbReference>
<proteinExistence type="predicted"/>
<dbReference type="InterPro" id="IPR005333">
    <property type="entry name" value="Transcription_factor_TCP"/>
</dbReference>
<feature type="compositionally biased region" description="Gly residues" evidence="6">
    <location>
        <begin position="305"/>
        <end position="322"/>
    </location>
</feature>
<evidence type="ECO:0000256" key="3">
    <source>
        <dbReference type="ARBA" id="ARBA00023125"/>
    </source>
</evidence>
<gene>
    <name evidence="8" type="ORF">Nepgr_016885</name>
</gene>
<dbReference type="Pfam" id="PF03634">
    <property type="entry name" value="TCP"/>
    <property type="match status" value="1"/>
</dbReference>
<sequence length="342" mass="35604">MNPKGSKQLPSQEASPYFLSLPLTTNTNMGSNTHADDDDINKPAEIKDFEIVIAHNKQQEQQQQKNHHQQQLSPKRSSNKDRHKKVEGRGRRIRMPALCAARIFQLTKELGHKSDGETIQWLLQQAEPSILAATGTGTIPESALAAAGVSVSQQGSSIEAGLHKIDELGGPLGIGAGRPTWGTVGLDGGSDGGGTGGNHVGTAVGIWPSHIGAFGFHTTAAAAGPSTKTAPNLGAEGSNYLNKIGYPWFDLSGASLGHMNFASILGGNNQHLPGLELGLSQDGHIGVLNSQALTEFYHHMELPRGEGGGGGGGDNCSNGSGGVSALHQSRPNSKDNSQGSGQ</sequence>
<dbReference type="PANTHER" id="PTHR31072">
    <property type="entry name" value="TRANSCRIPTION FACTOR TCP4-RELATED"/>
    <property type="match status" value="1"/>
</dbReference>